<proteinExistence type="predicted"/>
<dbReference type="NCBIfam" id="NF047773">
    <property type="entry name" value="phas_rel_Lepto"/>
    <property type="match status" value="1"/>
</dbReference>
<dbReference type="InterPro" id="IPR008769">
    <property type="entry name" value="PhaF_PhaI"/>
</dbReference>
<organism evidence="1 2">
    <name type="scientific">Moritella marina ATCC 15381</name>
    <dbReference type="NCBI Taxonomy" id="1202962"/>
    <lineage>
        <taxon>Bacteria</taxon>
        <taxon>Pseudomonadati</taxon>
        <taxon>Pseudomonadota</taxon>
        <taxon>Gammaproteobacteria</taxon>
        <taxon>Alteromonadales</taxon>
        <taxon>Moritellaceae</taxon>
        <taxon>Moritella</taxon>
    </lineage>
</organism>
<sequence length="244" mass="25849">MSKVITAAKQVWSAKDQITRNIWLAGLGAYDKGYESASNTVTKSQSIFDELVERGRKLEDETTLTFSTQKDKLASASQNATDALQGKVHSAVTSLTHIDANAFDNIINKIEQIELALADAKQQPVDAAAEVEAVQEVIANVEVAVTEKVTAVAAEVTSVVENVAEAVSEAVKQSAPVVEKAADAVSDVVTQAAPVVESVTNAVKAVAKPVVVEATEVAEKIVAVKPTTKKVSNRRVKKTVAKKK</sequence>
<dbReference type="Proteomes" id="UP000327424">
    <property type="component" value="Chromosome"/>
</dbReference>
<dbReference type="EMBL" id="CP044399">
    <property type="protein sequence ID" value="QFI37531.1"/>
    <property type="molecule type" value="Genomic_DNA"/>
</dbReference>
<dbReference type="AlphaFoldDB" id="A0A5J6WJZ4"/>
<accession>A0A5J6WJZ4</accession>
<name>A0A5J6WJZ4_MORMI</name>
<keyword evidence="2" id="KW-1185">Reference proteome</keyword>
<evidence type="ECO:0000313" key="1">
    <source>
        <dbReference type="EMBL" id="QFI37531.1"/>
    </source>
</evidence>
<evidence type="ECO:0000313" key="2">
    <source>
        <dbReference type="Proteomes" id="UP000327424"/>
    </source>
</evidence>
<dbReference type="Pfam" id="PF05597">
    <property type="entry name" value="Phasin"/>
    <property type="match status" value="1"/>
</dbReference>
<reference evidence="1 2" key="1">
    <citation type="submission" date="2019-09" db="EMBL/GenBank/DDBJ databases">
        <title>Hybrid Assembly of the complete Genome of the Deep-Sea Bacterium Moritella marina from long Nanopore and Illumina reads.</title>
        <authorList>
            <person name="Magin S."/>
            <person name="Georgoulis A."/>
            <person name="Papadimitriou K."/>
            <person name="Iliakis G."/>
            <person name="Vorgias C.E."/>
        </authorList>
    </citation>
    <scope>NUCLEOTIDE SEQUENCE [LARGE SCALE GENOMIC DNA]</scope>
    <source>
        <strain evidence="1 2">MP-1</strain>
    </source>
</reference>
<protein>
    <recommendedName>
        <fullName evidence="3">Phasin family protein</fullName>
    </recommendedName>
</protein>
<dbReference type="OrthoDB" id="5801582at2"/>
<gene>
    <name evidence="1" type="ORF">FR932_06620</name>
</gene>
<evidence type="ECO:0008006" key="3">
    <source>
        <dbReference type="Google" id="ProtNLM"/>
    </source>
</evidence>
<dbReference type="KEGG" id="mmaa:FR932_06620"/>
<dbReference type="RefSeq" id="WP_019440249.1">
    <property type="nucleotide sequence ID" value="NZ_ALOE01000006.1"/>
</dbReference>